<gene>
    <name evidence="3" type="ORF">SAMN04489708_11837</name>
</gene>
<evidence type="ECO:0000313" key="4">
    <source>
        <dbReference type="Proteomes" id="UP000199317"/>
    </source>
</evidence>
<keyword evidence="1" id="KW-0812">Transmembrane</keyword>
<dbReference type="Proteomes" id="UP000199317">
    <property type="component" value="Unassembled WGS sequence"/>
</dbReference>
<dbReference type="PANTHER" id="PTHR30336:SF4">
    <property type="entry name" value="ENVELOPE BIOGENESIS FACTOR ELYC"/>
    <property type="match status" value="1"/>
</dbReference>
<dbReference type="PANTHER" id="PTHR30336">
    <property type="entry name" value="INNER MEMBRANE PROTEIN, PROBABLE PERMEASE"/>
    <property type="match status" value="1"/>
</dbReference>
<evidence type="ECO:0000313" key="3">
    <source>
        <dbReference type="EMBL" id="SDP62167.1"/>
    </source>
</evidence>
<sequence>MKTATSAAAGPGWRLPGARLPLALAGLVLLADGVWLMAMRQFNLGVALPAVCGAALLALVLRWEQAARWRRGHRGRTWAWRLAWCALGLWMVSVLWFWALLRNYGVPPAEVLPVQAIVVLGAGTLDGQPRPTLAARLDTAAELARRQPQALVAVCGGIDLGETESEAAIMARYLNERHGIAPARIVQERESTSTELNIALSRPLLQARGVAAAAPTAVVTSDFHLMRATRIARRQGLAGVVPVGAPTPVNTRYNAWLREYFAMLSSWALSEI</sequence>
<proteinExistence type="predicted"/>
<accession>A0A1H0U7C2</accession>
<name>A0A1H0U7C2_9BURK</name>
<dbReference type="GO" id="GO:0043164">
    <property type="term" value="P:Gram-negative-bacterium-type cell wall biogenesis"/>
    <property type="evidence" value="ECO:0007669"/>
    <property type="project" value="TreeGrafter"/>
</dbReference>
<feature type="transmembrane region" description="Helical" evidence="1">
    <location>
        <begin position="20"/>
        <end position="38"/>
    </location>
</feature>
<dbReference type="InterPro" id="IPR003848">
    <property type="entry name" value="DUF218"/>
</dbReference>
<organism evidence="3 4">
    <name type="scientific">Paracidovorax cattleyae</name>
    <dbReference type="NCBI Taxonomy" id="80868"/>
    <lineage>
        <taxon>Bacteria</taxon>
        <taxon>Pseudomonadati</taxon>
        <taxon>Pseudomonadota</taxon>
        <taxon>Betaproteobacteria</taxon>
        <taxon>Burkholderiales</taxon>
        <taxon>Comamonadaceae</taxon>
        <taxon>Paracidovorax</taxon>
    </lineage>
</organism>
<feature type="transmembrane region" description="Helical" evidence="1">
    <location>
        <begin position="44"/>
        <end position="61"/>
    </location>
</feature>
<dbReference type="OrthoDB" id="9782395at2"/>
<dbReference type="GO" id="GO:0000270">
    <property type="term" value="P:peptidoglycan metabolic process"/>
    <property type="evidence" value="ECO:0007669"/>
    <property type="project" value="TreeGrafter"/>
</dbReference>
<dbReference type="Pfam" id="PF02698">
    <property type="entry name" value="DUF218"/>
    <property type="match status" value="1"/>
</dbReference>
<dbReference type="Gene3D" id="3.40.50.620">
    <property type="entry name" value="HUPs"/>
    <property type="match status" value="1"/>
</dbReference>
<keyword evidence="1" id="KW-0472">Membrane</keyword>
<feature type="domain" description="DUF218" evidence="2">
    <location>
        <begin position="115"/>
        <end position="261"/>
    </location>
</feature>
<reference evidence="4" key="1">
    <citation type="submission" date="2016-10" db="EMBL/GenBank/DDBJ databases">
        <authorList>
            <person name="Varghese N."/>
            <person name="Submissions S."/>
        </authorList>
    </citation>
    <scope>NUCLEOTIDE SEQUENCE [LARGE SCALE GENOMIC DNA]</scope>
    <source>
        <strain evidence="4">DSM 17101</strain>
    </source>
</reference>
<dbReference type="CDD" id="cd06259">
    <property type="entry name" value="YdcF-like"/>
    <property type="match status" value="1"/>
</dbReference>
<evidence type="ECO:0000259" key="2">
    <source>
        <dbReference type="Pfam" id="PF02698"/>
    </source>
</evidence>
<keyword evidence="1" id="KW-1133">Transmembrane helix</keyword>
<dbReference type="InterPro" id="IPR051599">
    <property type="entry name" value="Cell_Envelope_Assoc"/>
</dbReference>
<dbReference type="EMBL" id="FNJL01000018">
    <property type="protein sequence ID" value="SDP62167.1"/>
    <property type="molecule type" value="Genomic_DNA"/>
</dbReference>
<dbReference type="GO" id="GO:0005886">
    <property type="term" value="C:plasma membrane"/>
    <property type="evidence" value="ECO:0007669"/>
    <property type="project" value="TreeGrafter"/>
</dbReference>
<dbReference type="RefSeq" id="WP_092835765.1">
    <property type="nucleotide sequence ID" value="NZ_FNJL01000018.1"/>
</dbReference>
<keyword evidence="4" id="KW-1185">Reference proteome</keyword>
<evidence type="ECO:0000256" key="1">
    <source>
        <dbReference type="SAM" id="Phobius"/>
    </source>
</evidence>
<dbReference type="AlphaFoldDB" id="A0A1H0U7C2"/>
<dbReference type="InterPro" id="IPR014729">
    <property type="entry name" value="Rossmann-like_a/b/a_fold"/>
</dbReference>
<feature type="transmembrane region" description="Helical" evidence="1">
    <location>
        <begin position="82"/>
        <end position="101"/>
    </location>
</feature>
<protein>
    <submittedName>
        <fullName evidence="3">Uncharacterized SAM-binding protein YcdF, DUF218 family</fullName>
    </submittedName>
</protein>